<accession>A0A6S6QSV8</accession>
<dbReference type="EMBL" id="AP023361">
    <property type="protein sequence ID" value="BCJ90020.1"/>
    <property type="molecule type" value="Genomic_DNA"/>
</dbReference>
<dbReference type="RefSeq" id="WP_222876681.1">
    <property type="nucleotide sequence ID" value="NZ_AP023361.1"/>
</dbReference>
<keyword evidence="2" id="KW-1185">Reference proteome</keyword>
<proteinExistence type="predicted"/>
<evidence type="ECO:0000313" key="2">
    <source>
        <dbReference type="Proteomes" id="UP000515317"/>
    </source>
</evidence>
<protein>
    <submittedName>
        <fullName evidence="1">Uncharacterized protein</fullName>
    </submittedName>
</protein>
<evidence type="ECO:0000313" key="1">
    <source>
        <dbReference type="EMBL" id="BCJ90020.1"/>
    </source>
</evidence>
<dbReference type="KEGG" id="tso:IZ6_07550"/>
<sequence>MNAHFSKKEIDRFCAEIRKKIVNEATSDPLDAIFTRIAKEVLPLFSRLLLEEVNRGTDSAQVQIAAGKTMANMVASLCAGTVRQERMVSETTMAFCVHIGNCIAVEAIEQLKGSAEPSANDVMARGEFGGHA</sequence>
<organism evidence="1 2">
    <name type="scientific">Terrihabitans soli</name>
    <dbReference type="NCBI Taxonomy" id="708113"/>
    <lineage>
        <taxon>Bacteria</taxon>
        <taxon>Pseudomonadati</taxon>
        <taxon>Pseudomonadota</taxon>
        <taxon>Alphaproteobacteria</taxon>
        <taxon>Hyphomicrobiales</taxon>
        <taxon>Terrihabitans</taxon>
    </lineage>
</organism>
<dbReference type="AlphaFoldDB" id="A0A6S6QSV8"/>
<gene>
    <name evidence="1" type="ORF">IZ6_07550</name>
</gene>
<dbReference type="Proteomes" id="UP000515317">
    <property type="component" value="Chromosome"/>
</dbReference>
<name>A0A6S6QSV8_9HYPH</name>
<reference evidence="1 2" key="1">
    <citation type="submission" date="2020-08" db="EMBL/GenBank/DDBJ databases">
        <title>Genome sequence of Rhizobiales bacterium strain IZ6.</title>
        <authorList>
            <person name="Nakai R."/>
            <person name="Naganuma T."/>
        </authorList>
    </citation>
    <scope>NUCLEOTIDE SEQUENCE [LARGE SCALE GENOMIC DNA]</scope>
    <source>
        <strain evidence="1 2">IZ6</strain>
    </source>
</reference>